<dbReference type="AlphaFoldDB" id="A0AAV2Z5U0"/>
<accession>A0AAV2Z5U0</accession>
<proteinExistence type="predicted"/>
<evidence type="ECO:0000313" key="2">
    <source>
        <dbReference type="EMBL" id="DBA01731.1"/>
    </source>
</evidence>
<feature type="region of interest" description="Disordered" evidence="1">
    <location>
        <begin position="133"/>
        <end position="157"/>
    </location>
</feature>
<reference evidence="2" key="1">
    <citation type="submission" date="2022-11" db="EMBL/GenBank/DDBJ databases">
        <authorList>
            <person name="Morgan W.R."/>
            <person name="Tartar A."/>
        </authorList>
    </citation>
    <scope>NUCLEOTIDE SEQUENCE</scope>
    <source>
        <strain evidence="2">ARSEF 373</strain>
    </source>
</reference>
<dbReference type="Proteomes" id="UP001146120">
    <property type="component" value="Unassembled WGS sequence"/>
</dbReference>
<reference evidence="2" key="2">
    <citation type="journal article" date="2023" name="Microbiol Resour">
        <title>Decontamination and Annotation of the Draft Genome Sequence of the Oomycete Lagenidium giganteum ARSEF 373.</title>
        <authorList>
            <person name="Morgan W.R."/>
            <person name="Tartar A."/>
        </authorList>
    </citation>
    <scope>NUCLEOTIDE SEQUENCE</scope>
    <source>
        <strain evidence="2">ARSEF 373</strain>
    </source>
</reference>
<sequence>MVSSTLDVNAPPFYPSVSWYPRITDEYYLERPHSPGKKGFVIADAFEAHLNIPDEELFDSKFHPMTPEELLELDQVDEINEILAELELLETQEELHRRLTEKARDLRSNSDVEAEIRSLLAKSKKVVHDLKKAPKEKAPYHAKKNAFAHVHQPRAQY</sequence>
<evidence type="ECO:0000256" key="1">
    <source>
        <dbReference type="SAM" id="MobiDB-lite"/>
    </source>
</evidence>
<comment type="caution">
    <text evidence="2">The sequence shown here is derived from an EMBL/GenBank/DDBJ whole genome shotgun (WGS) entry which is preliminary data.</text>
</comment>
<protein>
    <submittedName>
        <fullName evidence="2">Uncharacterized protein</fullName>
    </submittedName>
</protein>
<gene>
    <name evidence="2" type="ORF">N0F65_010141</name>
</gene>
<keyword evidence="3" id="KW-1185">Reference proteome</keyword>
<name>A0AAV2Z5U0_9STRA</name>
<dbReference type="EMBL" id="DAKRPA010000042">
    <property type="protein sequence ID" value="DBA01731.1"/>
    <property type="molecule type" value="Genomic_DNA"/>
</dbReference>
<evidence type="ECO:0000313" key="3">
    <source>
        <dbReference type="Proteomes" id="UP001146120"/>
    </source>
</evidence>
<organism evidence="2 3">
    <name type="scientific">Lagenidium giganteum</name>
    <dbReference type="NCBI Taxonomy" id="4803"/>
    <lineage>
        <taxon>Eukaryota</taxon>
        <taxon>Sar</taxon>
        <taxon>Stramenopiles</taxon>
        <taxon>Oomycota</taxon>
        <taxon>Peronosporomycetes</taxon>
        <taxon>Pythiales</taxon>
        <taxon>Pythiaceae</taxon>
    </lineage>
</organism>